<proteinExistence type="predicted"/>
<organism evidence="2 3">
    <name type="scientific">Pendulispora brunnea</name>
    <dbReference type="NCBI Taxonomy" id="2905690"/>
    <lineage>
        <taxon>Bacteria</taxon>
        <taxon>Pseudomonadati</taxon>
        <taxon>Myxococcota</taxon>
        <taxon>Myxococcia</taxon>
        <taxon>Myxococcales</taxon>
        <taxon>Sorangiineae</taxon>
        <taxon>Pendulisporaceae</taxon>
        <taxon>Pendulispora</taxon>
    </lineage>
</organism>
<dbReference type="EMBL" id="CP089982">
    <property type="protein sequence ID" value="WXA98488.1"/>
    <property type="molecule type" value="Genomic_DNA"/>
</dbReference>
<feature type="region of interest" description="Disordered" evidence="1">
    <location>
        <begin position="87"/>
        <end position="142"/>
    </location>
</feature>
<feature type="compositionally biased region" description="Acidic residues" evidence="1">
    <location>
        <begin position="97"/>
        <end position="142"/>
    </location>
</feature>
<accession>A0ABZ2KIH5</accession>
<dbReference type="RefSeq" id="WP_394849097.1">
    <property type="nucleotide sequence ID" value="NZ_CP089982.1"/>
</dbReference>
<feature type="compositionally biased region" description="Basic and acidic residues" evidence="1">
    <location>
        <begin position="87"/>
        <end position="96"/>
    </location>
</feature>
<dbReference type="Proteomes" id="UP001379533">
    <property type="component" value="Chromosome"/>
</dbReference>
<keyword evidence="3" id="KW-1185">Reference proteome</keyword>
<evidence type="ECO:0000313" key="3">
    <source>
        <dbReference type="Proteomes" id="UP001379533"/>
    </source>
</evidence>
<evidence type="ECO:0000256" key="1">
    <source>
        <dbReference type="SAM" id="MobiDB-lite"/>
    </source>
</evidence>
<sequence>MEIYLDKRAVKQIRVSAADAIEEGDTETLREDLLEAFTEEQVEEIERRLDNGDFFEFLTDMLDEWSGDDIDELFELLDTQLGDVGIDVKFDKKGSSEEEEEEEEDEKDEDEDVDYEDEDEDLDEDDDDEDGDEEEEEEDDED</sequence>
<protein>
    <submittedName>
        <fullName evidence="2">Uncharacterized protein</fullName>
    </submittedName>
</protein>
<evidence type="ECO:0000313" key="2">
    <source>
        <dbReference type="EMBL" id="WXA98488.1"/>
    </source>
</evidence>
<gene>
    <name evidence="2" type="ORF">LZC95_16815</name>
</gene>
<reference evidence="2 3" key="1">
    <citation type="submission" date="2021-12" db="EMBL/GenBank/DDBJ databases">
        <title>Discovery of the Pendulisporaceae a myxobacterial family with distinct sporulation behavior and unique specialized metabolism.</title>
        <authorList>
            <person name="Garcia R."/>
            <person name="Popoff A."/>
            <person name="Bader C.D."/>
            <person name="Loehr J."/>
            <person name="Walesch S."/>
            <person name="Walt C."/>
            <person name="Boldt J."/>
            <person name="Bunk B."/>
            <person name="Haeckl F.J.F.P.J."/>
            <person name="Gunesch A.P."/>
            <person name="Birkelbach J."/>
            <person name="Nuebel U."/>
            <person name="Pietschmann T."/>
            <person name="Bach T."/>
            <person name="Mueller R."/>
        </authorList>
    </citation>
    <scope>NUCLEOTIDE SEQUENCE [LARGE SCALE GENOMIC DNA]</scope>
    <source>
        <strain evidence="2 3">MSr12523</strain>
    </source>
</reference>
<name>A0ABZ2KIH5_9BACT</name>